<organism evidence="2 4">
    <name type="scientific">Sulfuracidifex tepidarius</name>
    <dbReference type="NCBI Taxonomy" id="1294262"/>
    <lineage>
        <taxon>Archaea</taxon>
        <taxon>Thermoproteota</taxon>
        <taxon>Thermoprotei</taxon>
        <taxon>Sulfolobales</taxon>
        <taxon>Sulfolobaceae</taxon>
        <taxon>Sulfuracidifex</taxon>
    </lineage>
</organism>
<dbReference type="EMBL" id="AP018930">
    <property type="protein sequence ID" value="BBG27457.1"/>
    <property type="molecule type" value="Genomic_DNA"/>
</dbReference>
<sequence>MKFILKTAGEINRDRIVDLGFDGILAMKGGKEEKIVFYPEGDEIEVTEDPNEASEKALVVRRPDYKVRAKLLILEYMPMGIREIHQFRSPVLIDGINDVSLFPKLESMKPLGIITQDKNYVETVKKVTNRAK</sequence>
<evidence type="ECO:0000313" key="4">
    <source>
        <dbReference type="Proteomes" id="UP000325030"/>
    </source>
</evidence>
<dbReference type="Proteomes" id="UP000325030">
    <property type="component" value="Chromosome"/>
</dbReference>
<evidence type="ECO:0000313" key="1">
    <source>
        <dbReference type="EMBL" id="BBG24669.1"/>
    </source>
</evidence>
<dbReference type="OrthoDB" id="378495at2157"/>
<dbReference type="AlphaFoldDB" id="A0A510E4T4"/>
<gene>
    <name evidence="1" type="ORF">IC006_2003</name>
    <name evidence="2" type="ORF">IC007_2011</name>
</gene>
<dbReference type="EMBL" id="AP018929">
    <property type="protein sequence ID" value="BBG24669.1"/>
    <property type="molecule type" value="Genomic_DNA"/>
</dbReference>
<evidence type="ECO:0000313" key="2">
    <source>
        <dbReference type="EMBL" id="BBG27457.1"/>
    </source>
</evidence>
<evidence type="ECO:0000313" key="3">
    <source>
        <dbReference type="Proteomes" id="UP000322983"/>
    </source>
</evidence>
<dbReference type="RefSeq" id="WP_054845950.1">
    <property type="nucleotide sequence ID" value="NZ_AP018929.1"/>
</dbReference>
<dbReference type="GeneID" id="41718345"/>
<protein>
    <submittedName>
        <fullName evidence="2">Uncharacterized protein</fullName>
    </submittedName>
</protein>
<keyword evidence="3" id="KW-1185">Reference proteome</keyword>
<dbReference type="Proteomes" id="UP000322983">
    <property type="component" value="Chromosome"/>
</dbReference>
<accession>A0A510DWV3</accession>
<dbReference type="STRING" id="1294262.GCA_001316085_01674"/>
<proteinExistence type="predicted"/>
<reference evidence="4" key="1">
    <citation type="submission" date="2018-09" db="EMBL/GenBank/DDBJ databases">
        <title>Complete Genome Sequencing of Sulfolobus sp. JCM 16834.</title>
        <authorList>
            <person name="Kato S."/>
            <person name="Itoh T."/>
            <person name="Ohkuma M."/>
        </authorList>
    </citation>
    <scope>NUCLEOTIDE SEQUENCE [LARGE SCALE GENOMIC DNA]</scope>
    <source>
        <strain evidence="4">IC-007</strain>
    </source>
</reference>
<accession>A0A510E4T4</accession>
<dbReference type="KEGG" id="step:IC006_2003"/>
<reference evidence="2 3" key="2">
    <citation type="journal article" date="2020" name="Int. J. Syst. Evol. Microbiol.">
        <title>Sulfuracidifex tepidarius gen. nov., sp. nov. and transfer of Sulfolobus metallicus Huber and Stetter 1992 to the genus Sulfuracidifex as Sulfuracidifex metallicus comb. nov.</title>
        <authorList>
            <person name="Itoh T."/>
            <person name="Miura T."/>
            <person name="Sakai H.D."/>
            <person name="Kato S."/>
            <person name="Ohkuma M."/>
            <person name="Takashina T."/>
        </authorList>
    </citation>
    <scope>NUCLEOTIDE SEQUENCE</scope>
    <source>
        <strain evidence="1 3">IC-006</strain>
        <strain evidence="2">IC-007</strain>
    </source>
</reference>
<name>A0A510E4T4_9CREN</name>